<feature type="transmembrane region" description="Helical" evidence="1">
    <location>
        <begin position="29"/>
        <end position="44"/>
    </location>
</feature>
<evidence type="ECO:0000259" key="2">
    <source>
        <dbReference type="Pfam" id="PF07589"/>
    </source>
</evidence>
<evidence type="ECO:0000313" key="4">
    <source>
        <dbReference type="Proteomes" id="UP000306324"/>
    </source>
</evidence>
<keyword evidence="1" id="KW-0812">Transmembrane</keyword>
<dbReference type="InterPro" id="IPR013424">
    <property type="entry name" value="Ice-binding_C"/>
</dbReference>
<comment type="caution">
    <text evidence="3">The sequence shown here is derived from an EMBL/GenBank/DDBJ whole genome shotgun (WGS) entry which is preliminary data.</text>
</comment>
<sequence length="47" mass="4963">MRALLSIAVLMSTAMPVFARADLPEPSSITLLGIGALGLLVALRKRK</sequence>
<protein>
    <recommendedName>
        <fullName evidence="2">Ice-binding protein C-terminal domain-containing protein</fullName>
    </recommendedName>
</protein>
<dbReference type="Proteomes" id="UP000306324">
    <property type="component" value="Unassembled WGS sequence"/>
</dbReference>
<feature type="domain" description="Ice-binding protein C-terminal" evidence="2">
    <location>
        <begin position="24"/>
        <end position="46"/>
    </location>
</feature>
<gene>
    <name evidence="3" type="ORF">ACCUM_2096</name>
</gene>
<accession>A0A5S4EI45</accession>
<dbReference type="NCBIfam" id="TIGR02595">
    <property type="entry name" value="PEP_CTERM"/>
    <property type="match status" value="1"/>
</dbReference>
<dbReference type="RefSeq" id="WP_171047444.1">
    <property type="nucleotide sequence ID" value="NZ_SWAD01000130.1"/>
</dbReference>
<dbReference type="EMBL" id="SWAD01000130">
    <property type="protein sequence ID" value="TMQ74988.1"/>
    <property type="molecule type" value="Genomic_DNA"/>
</dbReference>
<name>A0A5S4EI45_9PROT</name>
<keyword evidence="4" id="KW-1185">Reference proteome</keyword>
<evidence type="ECO:0000313" key="3">
    <source>
        <dbReference type="EMBL" id="TMQ74988.1"/>
    </source>
</evidence>
<evidence type="ECO:0000256" key="1">
    <source>
        <dbReference type="SAM" id="Phobius"/>
    </source>
</evidence>
<proteinExistence type="predicted"/>
<organism evidence="3 4">
    <name type="scientific">Candidatus Accumulibacter phosphatis</name>
    <dbReference type="NCBI Taxonomy" id="327160"/>
    <lineage>
        <taxon>Bacteria</taxon>
        <taxon>Pseudomonadati</taxon>
        <taxon>Pseudomonadota</taxon>
        <taxon>Betaproteobacteria</taxon>
        <taxon>Candidatus Accumulibacter</taxon>
    </lineage>
</organism>
<dbReference type="Pfam" id="PF07589">
    <property type="entry name" value="PEP-CTERM"/>
    <property type="match status" value="1"/>
</dbReference>
<keyword evidence="1" id="KW-0472">Membrane</keyword>
<reference evidence="3 4" key="1">
    <citation type="submission" date="2019-04" db="EMBL/GenBank/DDBJ databases">
        <title>A novel phosphate-accumulating bacterium identified in bioreactor for phosphate removal from wastewater.</title>
        <authorList>
            <person name="Kotlyarov R.Y."/>
            <person name="Beletsky A.V."/>
            <person name="Kallistova A.Y."/>
            <person name="Dorofeev A.G."/>
            <person name="Nikolaev Y.Y."/>
            <person name="Pimenov N.V."/>
            <person name="Ravin N.V."/>
            <person name="Mardanov A.V."/>
        </authorList>
    </citation>
    <scope>NUCLEOTIDE SEQUENCE [LARGE SCALE GENOMIC DNA]</scope>
    <source>
        <strain evidence="3 4">Bin19</strain>
    </source>
</reference>
<keyword evidence="1" id="KW-1133">Transmembrane helix</keyword>
<dbReference type="AlphaFoldDB" id="A0A5S4EI45"/>